<dbReference type="InterPro" id="IPR009875">
    <property type="entry name" value="PilZ_domain"/>
</dbReference>
<feature type="domain" description="PilZ" evidence="1">
    <location>
        <begin position="14"/>
        <end position="111"/>
    </location>
</feature>
<accession>A0ABY6N1M5</accession>
<dbReference type="Gene3D" id="2.40.10.220">
    <property type="entry name" value="predicted glycosyltransferase like domains"/>
    <property type="match status" value="1"/>
</dbReference>
<gene>
    <name evidence="2" type="ORF">NKI27_18360</name>
</gene>
<dbReference type="Pfam" id="PF07238">
    <property type="entry name" value="PilZ"/>
    <property type="match status" value="1"/>
</dbReference>
<evidence type="ECO:0000259" key="1">
    <source>
        <dbReference type="Pfam" id="PF07238"/>
    </source>
</evidence>
<evidence type="ECO:0000313" key="3">
    <source>
        <dbReference type="Proteomes" id="UP001163739"/>
    </source>
</evidence>
<dbReference type="Proteomes" id="UP001163739">
    <property type="component" value="Chromosome"/>
</dbReference>
<dbReference type="EMBL" id="CP100390">
    <property type="protein sequence ID" value="UZE95984.1"/>
    <property type="molecule type" value="Genomic_DNA"/>
</dbReference>
<dbReference type="SUPFAM" id="SSF141371">
    <property type="entry name" value="PilZ domain-like"/>
    <property type="match status" value="1"/>
</dbReference>
<reference evidence="2" key="1">
    <citation type="submission" date="2022-06" db="EMBL/GenBank/DDBJ databases">
        <title>Alkalimarinus sp. nov., isolated from gut of a Alitta virens.</title>
        <authorList>
            <person name="Yang A.I."/>
            <person name="Shin N.-R."/>
        </authorList>
    </citation>
    <scope>NUCLEOTIDE SEQUENCE</scope>
    <source>
        <strain evidence="2">A2M4</strain>
    </source>
</reference>
<sequence length="142" mass="16630">MTNDSINPAKLKSERRRFRRHPALKLKAEVKIKKGLFGQWVDVEPRDYSKRGMAIETEYAFEPEQPITLNITLEMEIGDIQITKIEGIIKNKLKDTPTPRYGVEFDYTANRHMKTTETQSQLGRIEGILERSENLRLRIEDR</sequence>
<evidence type="ECO:0000313" key="2">
    <source>
        <dbReference type="EMBL" id="UZE95984.1"/>
    </source>
</evidence>
<organism evidence="2 3">
    <name type="scientific">Alkalimarinus alittae</name>
    <dbReference type="NCBI Taxonomy" id="2961619"/>
    <lineage>
        <taxon>Bacteria</taxon>
        <taxon>Pseudomonadati</taxon>
        <taxon>Pseudomonadota</taxon>
        <taxon>Gammaproteobacteria</taxon>
        <taxon>Alteromonadales</taxon>
        <taxon>Alteromonadaceae</taxon>
        <taxon>Alkalimarinus</taxon>
    </lineage>
</organism>
<protein>
    <submittedName>
        <fullName evidence="2">PilZ domain-containing protein</fullName>
    </submittedName>
</protein>
<proteinExistence type="predicted"/>
<dbReference type="RefSeq" id="WP_265047468.1">
    <property type="nucleotide sequence ID" value="NZ_CP100390.1"/>
</dbReference>
<keyword evidence="3" id="KW-1185">Reference proteome</keyword>
<name>A0ABY6N1M5_9ALTE</name>